<dbReference type="PANTHER" id="PTHR31157:SF1">
    <property type="entry name" value="SCP DOMAIN-CONTAINING PROTEIN"/>
    <property type="match status" value="1"/>
</dbReference>
<evidence type="ECO:0000256" key="1">
    <source>
        <dbReference type="SAM" id="SignalP"/>
    </source>
</evidence>
<dbReference type="PANTHER" id="PTHR31157">
    <property type="entry name" value="SCP DOMAIN-CONTAINING PROTEIN"/>
    <property type="match status" value="1"/>
</dbReference>
<protein>
    <submittedName>
        <fullName evidence="3">Cysteine-rich secretory protein family protein</fullName>
    </submittedName>
</protein>
<accession>A0A5C5WGU7</accession>
<dbReference type="InterPro" id="IPR014044">
    <property type="entry name" value="CAP_dom"/>
</dbReference>
<comment type="caution">
    <text evidence="3">The sequence shown here is derived from an EMBL/GenBank/DDBJ whole genome shotgun (WGS) entry which is preliminary data.</text>
</comment>
<sequence precursor="true">MKFGVFDFLKFVSPFALTACVVVGHLAIATSYAADLSKSADSIAAIEDAIVSRTNEYRQSKDLDKVQVDTHLKTAAKQFAEFMARTGKYGHEADGSTPAKRAKAAGYDYCVVRENIAFRKNTNEPTSEKLIAFFVDGWIDSPPHRKNILADYVTETGVGVATDDGVTYYGVQLFGRPRSAAYQLELTNESEDPKTLVLNANDQKDTLELPPRTVLKITRCFPTEVSLQGSDHVQRVASDLKMTISDEGFSKTE</sequence>
<evidence type="ECO:0000313" key="3">
    <source>
        <dbReference type="EMBL" id="TWT49325.1"/>
    </source>
</evidence>
<gene>
    <name evidence="3" type="ORF">Pla22_45190</name>
</gene>
<feature type="domain" description="SCP" evidence="2">
    <location>
        <begin position="52"/>
        <end position="174"/>
    </location>
</feature>
<dbReference type="Gene3D" id="3.40.33.10">
    <property type="entry name" value="CAP"/>
    <property type="match status" value="1"/>
</dbReference>
<name>A0A5C5WGU7_9BACT</name>
<feature type="chain" id="PRO_5022743599" evidence="1">
    <location>
        <begin position="34"/>
        <end position="253"/>
    </location>
</feature>
<reference evidence="3 4" key="1">
    <citation type="submission" date="2019-02" db="EMBL/GenBank/DDBJ databases">
        <title>Deep-cultivation of Planctomycetes and their phenomic and genomic characterization uncovers novel biology.</title>
        <authorList>
            <person name="Wiegand S."/>
            <person name="Jogler M."/>
            <person name="Boedeker C."/>
            <person name="Pinto D."/>
            <person name="Vollmers J."/>
            <person name="Rivas-Marin E."/>
            <person name="Kohn T."/>
            <person name="Peeters S.H."/>
            <person name="Heuer A."/>
            <person name="Rast P."/>
            <person name="Oberbeckmann S."/>
            <person name="Bunk B."/>
            <person name="Jeske O."/>
            <person name="Meyerdierks A."/>
            <person name="Storesund J.E."/>
            <person name="Kallscheuer N."/>
            <person name="Luecker S."/>
            <person name="Lage O.M."/>
            <person name="Pohl T."/>
            <person name="Merkel B.J."/>
            <person name="Hornburger P."/>
            <person name="Mueller R.-W."/>
            <person name="Bruemmer F."/>
            <person name="Labrenz M."/>
            <person name="Spormann A.M."/>
            <person name="Op Den Camp H."/>
            <person name="Overmann J."/>
            <person name="Amann R."/>
            <person name="Jetten M.S.M."/>
            <person name="Mascher T."/>
            <person name="Medema M.H."/>
            <person name="Devos D.P."/>
            <person name="Kaster A.-K."/>
            <person name="Ovreas L."/>
            <person name="Rohde M."/>
            <person name="Galperin M.Y."/>
            <person name="Jogler C."/>
        </authorList>
    </citation>
    <scope>NUCLEOTIDE SEQUENCE [LARGE SCALE GENOMIC DNA]</scope>
    <source>
        <strain evidence="3 4">Pla22</strain>
    </source>
</reference>
<dbReference type="CDD" id="cd05379">
    <property type="entry name" value="CAP_bacterial"/>
    <property type="match status" value="1"/>
</dbReference>
<dbReference type="SUPFAM" id="SSF55797">
    <property type="entry name" value="PR-1-like"/>
    <property type="match status" value="1"/>
</dbReference>
<dbReference type="AlphaFoldDB" id="A0A5C5WGU7"/>
<dbReference type="Proteomes" id="UP000316598">
    <property type="component" value="Unassembled WGS sequence"/>
</dbReference>
<keyword evidence="4" id="KW-1185">Reference proteome</keyword>
<organism evidence="3 4">
    <name type="scientific">Rubripirellula amarantea</name>
    <dbReference type="NCBI Taxonomy" id="2527999"/>
    <lineage>
        <taxon>Bacteria</taxon>
        <taxon>Pseudomonadati</taxon>
        <taxon>Planctomycetota</taxon>
        <taxon>Planctomycetia</taxon>
        <taxon>Pirellulales</taxon>
        <taxon>Pirellulaceae</taxon>
        <taxon>Rubripirellula</taxon>
    </lineage>
</organism>
<evidence type="ECO:0000313" key="4">
    <source>
        <dbReference type="Proteomes" id="UP000316598"/>
    </source>
</evidence>
<dbReference type="InterPro" id="IPR035940">
    <property type="entry name" value="CAP_sf"/>
</dbReference>
<feature type="signal peptide" evidence="1">
    <location>
        <begin position="1"/>
        <end position="33"/>
    </location>
</feature>
<dbReference type="EMBL" id="SJPI01000003">
    <property type="protein sequence ID" value="TWT49325.1"/>
    <property type="molecule type" value="Genomic_DNA"/>
</dbReference>
<keyword evidence="1" id="KW-0732">Signal</keyword>
<proteinExistence type="predicted"/>
<dbReference type="Pfam" id="PF00188">
    <property type="entry name" value="CAP"/>
    <property type="match status" value="1"/>
</dbReference>
<dbReference type="OrthoDB" id="68195at2"/>
<evidence type="ECO:0000259" key="2">
    <source>
        <dbReference type="Pfam" id="PF00188"/>
    </source>
</evidence>
<dbReference type="RefSeq" id="WP_146516858.1">
    <property type="nucleotide sequence ID" value="NZ_SJPI01000003.1"/>
</dbReference>